<name>A0A9P8PY90_WICPI</name>
<accession>A0A9P8PY90</accession>
<organism evidence="1 2">
    <name type="scientific">Wickerhamomyces pijperi</name>
    <name type="common">Yeast</name>
    <name type="synonym">Pichia pijperi</name>
    <dbReference type="NCBI Taxonomy" id="599730"/>
    <lineage>
        <taxon>Eukaryota</taxon>
        <taxon>Fungi</taxon>
        <taxon>Dikarya</taxon>
        <taxon>Ascomycota</taxon>
        <taxon>Saccharomycotina</taxon>
        <taxon>Saccharomycetes</taxon>
        <taxon>Phaffomycetales</taxon>
        <taxon>Wickerhamomycetaceae</taxon>
        <taxon>Wickerhamomyces</taxon>
    </lineage>
</organism>
<evidence type="ECO:0000313" key="1">
    <source>
        <dbReference type="EMBL" id="KAH3680732.1"/>
    </source>
</evidence>
<dbReference type="Proteomes" id="UP000774326">
    <property type="component" value="Unassembled WGS sequence"/>
</dbReference>
<comment type="caution">
    <text evidence="1">The sequence shown here is derived from an EMBL/GenBank/DDBJ whole genome shotgun (WGS) entry which is preliminary data.</text>
</comment>
<proteinExistence type="predicted"/>
<gene>
    <name evidence="1" type="ORF">WICPIJ_008129</name>
</gene>
<protein>
    <submittedName>
        <fullName evidence="1">Uncharacterized protein</fullName>
    </submittedName>
</protein>
<keyword evidence="2" id="KW-1185">Reference proteome</keyword>
<evidence type="ECO:0000313" key="2">
    <source>
        <dbReference type="Proteomes" id="UP000774326"/>
    </source>
</evidence>
<sequence>MRAPTKAKEFPMKIDKAVFLNSEFTSLSILVINTTPTKERTNPMTLTRLKVSVFARYPTSKVKKDDVEERMV</sequence>
<dbReference type="AlphaFoldDB" id="A0A9P8PY90"/>
<reference evidence="1" key="2">
    <citation type="submission" date="2021-01" db="EMBL/GenBank/DDBJ databases">
        <authorList>
            <person name="Schikora-Tamarit M.A."/>
        </authorList>
    </citation>
    <scope>NUCLEOTIDE SEQUENCE</scope>
    <source>
        <strain evidence="1">CBS2887</strain>
    </source>
</reference>
<reference evidence="1" key="1">
    <citation type="journal article" date="2021" name="Open Biol.">
        <title>Shared evolutionary footprints suggest mitochondrial oxidative damage underlies multiple complex I losses in fungi.</title>
        <authorList>
            <person name="Schikora-Tamarit M.A."/>
            <person name="Marcet-Houben M."/>
            <person name="Nosek J."/>
            <person name="Gabaldon T."/>
        </authorList>
    </citation>
    <scope>NUCLEOTIDE SEQUENCE</scope>
    <source>
        <strain evidence="1">CBS2887</strain>
    </source>
</reference>
<dbReference type="EMBL" id="JAEUBG010004672">
    <property type="protein sequence ID" value="KAH3680732.1"/>
    <property type="molecule type" value="Genomic_DNA"/>
</dbReference>